<sequence>MVLKYTDIPSLNEEFEEIGEQEYSEWSKFRSRKELRIDLCPAEVEAIQGMNFSQTARLEPVPGLFAHADGTTTTCLQEDSKALFRHSATQSFFAFLPISLWKQVVVFSNEYAARSGGPSNTPIELDELMTFLGILW</sequence>
<dbReference type="OrthoDB" id="10416908at2759"/>
<dbReference type="AlphaFoldDB" id="A0A9W6XBL8"/>
<evidence type="ECO:0000313" key="1">
    <source>
        <dbReference type="EMBL" id="GMF35316.1"/>
    </source>
</evidence>
<evidence type="ECO:0000313" key="2">
    <source>
        <dbReference type="Proteomes" id="UP001165083"/>
    </source>
</evidence>
<accession>A0A9W6XBL8</accession>
<keyword evidence="2" id="KW-1185">Reference proteome</keyword>
<dbReference type="EMBL" id="BSXW01001271">
    <property type="protein sequence ID" value="GMF35316.1"/>
    <property type="molecule type" value="Genomic_DNA"/>
</dbReference>
<reference evidence="1" key="1">
    <citation type="submission" date="2023-04" db="EMBL/GenBank/DDBJ databases">
        <title>Phytophthora lilii NBRC 32176.</title>
        <authorList>
            <person name="Ichikawa N."/>
            <person name="Sato H."/>
            <person name="Tonouchi N."/>
        </authorList>
    </citation>
    <scope>NUCLEOTIDE SEQUENCE</scope>
    <source>
        <strain evidence="1">NBRC 32176</strain>
    </source>
</reference>
<dbReference type="Proteomes" id="UP001165083">
    <property type="component" value="Unassembled WGS sequence"/>
</dbReference>
<protein>
    <submittedName>
        <fullName evidence="1">Unnamed protein product</fullName>
    </submittedName>
</protein>
<gene>
    <name evidence="1" type="ORF">Plil01_001501200</name>
</gene>
<comment type="caution">
    <text evidence="1">The sequence shown here is derived from an EMBL/GenBank/DDBJ whole genome shotgun (WGS) entry which is preliminary data.</text>
</comment>
<proteinExistence type="predicted"/>
<name>A0A9W6XBL8_9STRA</name>
<organism evidence="1 2">
    <name type="scientific">Phytophthora lilii</name>
    <dbReference type="NCBI Taxonomy" id="2077276"/>
    <lineage>
        <taxon>Eukaryota</taxon>
        <taxon>Sar</taxon>
        <taxon>Stramenopiles</taxon>
        <taxon>Oomycota</taxon>
        <taxon>Peronosporomycetes</taxon>
        <taxon>Peronosporales</taxon>
        <taxon>Peronosporaceae</taxon>
        <taxon>Phytophthora</taxon>
    </lineage>
</organism>